<dbReference type="CDD" id="cd06530">
    <property type="entry name" value="S26_SPase_I"/>
    <property type="match status" value="1"/>
</dbReference>
<name>A0A6J7URN1_9ZZZZ</name>
<proteinExistence type="inferred from homology"/>
<evidence type="ECO:0000259" key="6">
    <source>
        <dbReference type="Pfam" id="PF10502"/>
    </source>
</evidence>
<gene>
    <name evidence="7" type="ORF">UFOPK4354_01546</name>
</gene>
<dbReference type="Pfam" id="PF10502">
    <property type="entry name" value="Peptidase_S26"/>
    <property type="match status" value="1"/>
</dbReference>
<dbReference type="InterPro" id="IPR019758">
    <property type="entry name" value="Pept_S26A_signal_pept_1_CS"/>
</dbReference>
<dbReference type="PANTHER" id="PTHR43390">
    <property type="entry name" value="SIGNAL PEPTIDASE I"/>
    <property type="match status" value="1"/>
</dbReference>
<evidence type="ECO:0000256" key="1">
    <source>
        <dbReference type="ARBA" id="ARBA00000677"/>
    </source>
</evidence>
<dbReference type="GO" id="GO:0009003">
    <property type="term" value="F:signal peptidase activity"/>
    <property type="evidence" value="ECO:0007669"/>
    <property type="project" value="UniProtKB-EC"/>
</dbReference>
<dbReference type="NCBIfam" id="TIGR02227">
    <property type="entry name" value="sigpep_I_bact"/>
    <property type="match status" value="1"/>
</dbReference>
<dbReference type="InterPro" id="IPR000223">
    <property type="entry name" value="Pept_S26A_signal_pept_1"/>
</dbReference>
<dbReference type="Gene3D" id="2.10.109.10">
    <property type="entry name" value="Umud Fragment, subunit A"/>
    <property type="match status" value="1"/>
</dbReference>
<dbReference type="GO" id="GO:0006465">
    <property type="term" value="P:signal peptide processing"/>
    <property type="evidence" value="ECO:0007669"/>
    <property type="project" value="InterPro"/>
</dbReference>
<dbReference type="AlphaFoldDB" id="A0A6J7URN1"/>
<evidence type="ECO:0000256" key="2">
    <source>
        <dbReference type="ARBA" id="ARBA00009370"/>
    </source>
</evidence>
<dbReference type="GO" id="GO:0016020">
    <property type="term" value="C:membrane"/>
    <property type="evidence" value="ECO:0007669"/>
    <property type="project" value="InterPro"/>
</dbReference>
<feature type="domain" description="Peptidase S26" evidence="6">
    <location>
        <begin position="10"/>
        <end position="171"/>
    </location>
</feature>
<comment type="similarity">
    <text evidence="2">Belongs to the peptidase S26 family.</text>
</comment>
<protein>
    <recommendedName>
        <fullName evidence="3">signal peptidase I</fullName>
        <ecNumber evidence="3">3.4.21.89</ecNumber>
    </recommendedName>
</protein>
<sequence length="192" mass="21187">MLRKISLVAITLALALAMMILFQTFAFQAFMVPSTSMEPTLQVGERILVNKFAPVERGDIVVFTDPSNWLTPEEGDYLVKRVVGVSGDKIRCCNVSGNLEVNGQNVEESSYVLDGGRTDQINFDVTVPKGELFVMGDNRNNSPDSRYHLIAPDDPFVPTSNVVGKAVMVLWPFADLRRITDQAAVLNRISPP</sequence>
<dbReference type="PROSITE" id="PS00761">
    <property type="entry name" value="SPASE_I_3"/>
    <property type="match status" value="1"/>
</dbReference>
<dbReference type="PRINTS" id="PR00727">
    <property type="entry name" value="LEADERPTASE"/>
</dbReference>
<evidence type="ECO:0000256" key="5">
    <source>
        <dbReference type="ARBA" id="ARBA00022801"/>
    </source>
</evidence>
<dbReference type="EMBL" id="CAFBQW010000206">
    <property type="protein sequence ID" value="CAB5068559.1"/>
    <property type="molecule type" value="Genomic_DNA"/>
</dbReference>
<dbReference type="SUPFAM" id="SSF51306">
    <property type="entry name" value="LexA/Signal peptidase"/>
    <property type="match status" value="1"/>
</dbReference>
<dbReference type="InterPro" id="IPR019533">
    <property type="entry name" value="Peptidase_S26"/>
</dbReference>
<accession>A0A6J7URN1</accession>
<comment type="catalytic activity">
    <reaction evidence="1">
        <text>Cleavage of hydrophobic, N-terminal signal or leader sequences from secreted and periplasmic proteins.</text>
        <dbReference type="EC" id="3.4.21.89"/>
    </reaction>
</comment>
<keyword evidence="4" id="KW-0645">Protease</keyword>
<reference evidence="7" key="1">
    <citation type="submission" date="2020-05" db="EMBL/GenBank/DDBJ databases">
        <authorList>
            <person name="Chiriac C."/>
            <person name="Salcher M."/>
            <person name="Ghai R."/>
            <person name="Kavagutti S V."/>
        </authorList>
    </citation>
    <scope>NUCLEOTIDE SEQUENCE</scope>
</reference>
<dbReference type="InterPro" id="IPR036286">
    <property type="entry name" value="LexA/Signal_pep-like_sf"/>
</dbReference>
<dbReference type="PROSITE" id="PS00501">
    <property type="entry name" value="SPASE_I_1"/>
    <property type="match status" value="1"/>
</dbReference>
<dbReference type="InterPro" id="IPR019756">
    <property type="entry name" value="Pept_S26A_signal_pept_1_Ser-AS"/>
</dbReference>
<evidence type="ECO:0000256" key="4">
    <source>
        <dbReference type="ARBA" id="ARBA00022670"/>
    </source>
</evidence>
<dbReference type="GO" id="GO:0004252">
    <property type="term" value="F:serine-type endopeptidase activity"/>
    <property type="evidence" value="ECO:0007669"/>
    <property type="project" value="InterPro"/>
</dbReference>
<organism evidence="7">
    <name type="scientific">freshwater metagenome</name>
    <dbReference type="NCBI Taxonomy" id="449393"/>
    <lineage>
        <taxon>unclassified sequences</taxon>
        <taxon>metagenomes</taxon>
        <taxon>ecological metagenomes</taxon>
    </lineage>
</organism>
<keyword evidence="5" id="KW-0378">Hydrolase</keyword>
<evidence type="ECO:0000256" key="3">
    <source>
        <dbReference type="ARBA" id="ARBA00013208"/>
    </source>
</evidence>
<dbReference type="EC" id="3.4.21.89" evidence="3"/>
<evidence type="ECO:0000313" key="7">
    <source>
        <dbReference type="EMBL" id="CAB5068559.1"/>
    </source>
</evidence>
<dbReference type="PANTHER" id="PTHR43390:SF1">
    <property type="entry name" value="CHLOROPLAST PROCESSING PEPTIDASE"/>
    <property type="match status" value="1"/>
</dbReference>